<organism evidence="6 7">
    <name type="scientific">Pseudolabrys taiwanensis</name>
    <dbReference type="NCBI Taxonomy" id="331696"/>
    <lineage>
        <taxon>Bacteria</taxon>
        <taxon>Pseudomonadati</taxon>
        <taxon>Pseudomonadota</taxon>
        <taxon>Alphaproteobacteria</taxon>
        <taxon>Hyphomicrobiales</taxon>
        <taxon>Xanthobacteraceae</taxon>
        <taxon>Pseudolabrys</taxon>
    </lineage>
</organism>
<dbReference type="PRINTS" id="PR00039">
    <property type="entry name" value="HTHLYSR"/>
</dbReference>
<evidence type="ECO:0000256" key="2">
    <source>
        <dbReference type="ARBA" id="ARBA00023015"/>
    </source>
</evidence>
<dbReference type="RefSeq" id="WP_115689896.1">
    <property type="nucleotide sequence ID" value="NZ_CP031417.1"/>
</dbReference>
<keyword evidence="4" id="KW-0804">Transcription</keyword>
<evidence type="ECO:0000259" key="5">
    <source>
        <dbReference type="PROSITE" id="PS50931"/>
    </source>
</evidence>
<dbReference type="GO" id="GO:0003700">
    <property type="term" value="F:DNA-binding transcription factor activity"/>
    <property type="evidence" value="ECO:0007669"/>
    <property type="project" value="InterPro"/>
</dbReference>
<dbReference type="GO" id="GO:0003677">
    <property type="term" value="F:DNA binding"/>
    <property type="evidence" value="ECO:0007669"/>
    <property type="project" value="UniProtKB-KW"/>
</dbReference>
<dbReference type="AlphaFoldDB" id="A0A345ZTU5"/>
<dbReference type="SUPFAM" id="SSF46785">
    <property type="entry name" value="Winged helix' DNA-binding domain"/>
    <property type="match status" value="1"/>
</dbReference>
<dbReference type="InterPro" id="IPR058163">
    <property type="entry name" value="LysR-type_TF_proteobact-type"/>
</dbReference>
<dbReference type="PANTHER" id="PTHR30537">
    <property type="entry name" value="HTH-TYPE TRANSCRIPTIONAL REGULATOR"/>
    <property type="match status" value="1"/>
</dbReference>
<dbReference type="SUPFAM" id="SSF53850">
    <property type="entry name" value="Periplasmic binding protein-like II"/>
    <property type="match status" value="1"/>
</dbReference>
<protein>
    <submittedName>
        <fullName evidence="6">LysR family transcriptional regulator</fullName>
    </submittedName>
</protein>
<name>A0A345ZTU5_9HYPH</name>
<dbReference type="PANTHER" id="PTHR30537:SF80">
    <property type="entry name" value="TRANSCRIPTIONAL REGULATOR"/>
    <property type="match status" value="1"/>
</dbReference>
<keyword evidence="2" id="KW-0805">Transcription regulation</keyword>
<sequence length="304" mass="34018">MNLLESLRAFMRVAEYGNFSRAAKQIGVTQSNLSKQVAALEEHLDVRLLSRTTRRLKLTAEGVTYLRYARRILDYVEEAEGQVGRSKSTASGLVRVGSPYAFAQRHLVERVGRLLDRYPRMKIEIAVSDLTPSLIEQEIDIAVRLGELSGDLVGKRIGTASRVAVASPGYLKRCGTPKTPDDLARHECLVFTNPTIDRGWTFDWPDGRTTINVSGSFRSNSAQLIKEACLAGRGIAVMPEWLFDQPLRSGELVRVLRKFEPQGIPVSLVHTSRRYVPFKTRVVFDFLFAELRKELNRAAVEAAG</sequence>
<dbReference type="PROSITE" id="PS50931">
    <property type="entry name" value="HTH_LYSR"/>
    <property type="match status" value="1"/>
</dbReference>
<dbReference type="InterPro" id="IPR005119">
    <property type="entry name" value="LysR_subst-bd"/>
</dbReference>
<dbReference type="InterPro" id="IPR036390">
    <property type="entry name" value="WH_DNA-bd_sf"/>
</dbReference>
<dbReference type="Pfam" id="PF00126">
    <property type="entry name" value="HTH_1"/>
    <property type="match status" value="1"/>
</dbReference>
<dbReference type="InterPro" id="IPR000847">
    <property type="entry name" value="LysR_HTH_N"/>
</dbReference>
<dbReference type="Proteomes" id="UP000254889">
    <property type="component" value="Chromosome"/>
</dbReference>
<comment type="similarity">
    <text evidence="1">Belongs to the LysR transcriptional regulatory family.</text>
</comment>
<dbReference type="Pfam" id="PF03466">
    <property type="entry name" value="LysR_substrate"/>
    <property type="match status" value="1"/>
</dbReference>
<dbReference type="KEGG" id="ptaw:DW352_07315"/>
<proteinExistence type="inferred from homology"/>
<accession>A0A345ZTU5</accession>
<evidence type="ECO:0000313" key="7">
    <source>
        <dbReference type="Proteomes" id="UP000254889"/>
    </source>
</evidence>
<evidence type="ECO:0000256" key="4">
    <source>
        <dbReference type="ARBA" id="ARBA00023163"/>
    </source>
</evidence>
<evidence type="ECO:0000256" key="3">
    <source>
        <dbReference type="ARBA" id="ARBA00023125"/>
    </source>
</evidence>
<feature type="domain" description="HTH lysR-type" evidence="5">
    <location>
        <begin position="1"/>
        <end position="59"/>
    </location>
</feature>
<evidence type="ECO:0000256" key="1">
    <source>
        <dbReference type="ARBA" id="ARBA00009437"/>
    </source>
</evidence>
<dbReference type="Gene3D" id="3.40.190.290">
    <property type="match status" value="1"/>
</dbReference>
<dbReference type="InterPro" id="IPR036388">
    <property type="entry name" value="WH-like_DNA-bd_sf"/>
</dbReference>
<gene>
    <name evidence="6" type="ORF">DW352_07315</name>
</gene>
<evidence type="ECO:0000313" key="6">
    <source>
        <dbReference type="EMBL" id="AXK80342.1"/>
    </source>
</evidence>
<keyword evidence="3" id="KW-0238">DNA-binding</keyword>
<dbReference type="FunFam" id="1.10.10.10:FF:000001">
    <property type="entry name" value="LysR family transcriptional regulator"/>
    <property type="match status" value="1"/>
</dbReference>
<dbReference type="Gene3D" id="1.10.10.10">
    <property type="entry name" value="Winged helix-like DNA-binding domain superfamily/Winged helix DNA-binding domain"/>
    <property type="match status" value="1"/>
</dbReference>
<dbReference type="EMBL" id="CP031417">
    <property type="protein sequence ID" value="AXK80342.1"/>
    <property type="molecule type" value="Genomic_DNA"/>
</dbReference>
<reference evidence="6 7" key="1">
    <citation type="submission" date="2018-07" db="EMBL/GenBank/DDBJ databases">
        <authorList>
            <person name="Quirk P.G."/>
            <person name="Krulwich T.A."/>
        </authorList>
    </citation>
    <scope>NUCLEOTIDE SEQUENCE [LARGE SCALE GENOMIC DNA]</scope>
    <source>
        <strain evidence="6 7">CC-BB4</strain>
    </source>
</reference>
<dbReference type="CDD" id="cd08422">
    <property type="entry name" value="PBP2_CrgA_like"/>
    <property type="match status" value="1"/>
</dbReference>
<dbReference type="OrthoDB" id="9813056at2"/>
<keyword evidence="7" id="KW-1185">Reference proteome</keyword>